<dbReference type="GO" id="GO:0005813">
    <property type="term" value="C:centrosome"/>
    <property type="evidence" value="ECO:0007669"/>
    <property type="project" value="TreeGrafter"/>
</dbReference>
<evidence type="ECO:0000256" key="3">
    <source>
        <dbReference type="ARBA" id="ARBA00023273"/>
    </source>
</evidence>
<sequence length="132" mass="15272">MAEEALAGTGLYFDELNKIRVLDPTVADQTSQLKDECESFTKNISEFQTITQSLISLVEKLRTEVDTEKTKAIGYRNLLQSVSKERESQQQQLQALITEKRLELERLRVHYETLSQTEAEQVDFIENFLTQK</sequence>
<name>A0A7R8ZI75_9CRUS</name>
<dbReference type="GO" id="GO:0097546">
    <property type="term" value="C:ciliary base"/>
    <property type="evidence" value="ECO:0007669"/>
    <property type="project" value="TreeGrafter"/>
</dbReference>
<dbReference type="GO" id="GO:0061512">
    <property type="term" value="P:protein localization to cilium"/>
    <property type="evidence" value="ECO:0007669"/>
    <property type="project" value="TreeGrafter"/>
</dbReference>
<proteinExistence type="predicted"/>
<comment type="subcellular location">
    <subcellularLocation>
        <location evidence="1">Cell projection</location>
        <location evidence="1">Cilium</location>
    </subcellularLocation>
</comment>
<dbReference type="GO" id="GO:0030990">
    <property type="term" value="C:intraciliary transport particle"/>
    <property type="evidence" value="ECO:0007669"/>
    <property type="project" value="TreeGrafter"/>
</dbReference>
<keyword evidence="2" id="KW-0175">Coiled coil</keyword>
<dbReference type="PANTHER" id="PTHR31978:SF1">
    <property type="entry name" value="INTRAFLAGELLAR TRANSPORT PROTEIN 20 HOMOLOG"/>
    <property type="match status" value="1"/>
</dbReference>
<dbReference type="GO" id="GO:0036064">
    <property type="term" value="C:ciliary basal body"/>
    <property type="evidence" value="ECO:0007669"/>
    <property type="project" value="TreeGrafter"/>
</dbReference>
<dbReference type="GO" id="GO:0097730">
    <property type="term" value="C:non-motile cilium"/>
    <property type="evidence" value="ECO:0007669"/>
    <property type="project" value="TreeGrafter"/>
</dbReference>
<accession>A0A7R8ZI75</accession>
<protein>
    <submittedName>
        <fullName evidence="4">Uncharacterized protein</fullName>
    </submittedName>
</protein>
<dbReference type="GO" id="GO:0060271">
    <property type="term" value="P:cilium assembly"/>
    <property type="evidence" value="ECO:0007669"/>
    <property type="project" value="TreeGrafter"/>
</dbReference>
<dbReference type="EMBL" id="OB660044">
    <property type="protein sequence ID" value="CAD7222301.1"/>
    <property type="molecule type" value="Genomic_DNA"/>
</dbReference>
<dbReference type="OrthoDB" id="10254896at2759"/>
<organism evidence="4">
    <name type="scientific">Cyprideis torosa</name>
    <dbReference type="NCBI Taxonomy" id="163714"/>
    <lineage>
        <taxon>Eukaryota</taxon>
        <taxon>Metazoa</taxon>
        <taxon>Ecdysozoa</taxon>
        <taxon>Arthropoda</taxon>
        <taxon>Crustacea</taxon>
        <taxon>Oligostraca</taxon>
        <taxon>Ostracoda</taxon>
        <taxon>Podocopa</taxon>
        <taxon>Podocopida</taxon>
        <taxon>Cytherocopina</taxon>
        <taxon>Cytheroidea</taxon>
        <taxon>Cytherideidae</taxon>
        <taxon>Cyprideis</taxon>
    </lineage>
</organism>
<evidence type="ECO:0000256" key="2">
    <source>
        <dbReference type="ARBA" id="ARBA00023054"/>
    </source>
</evidence>
<evidence type="ECO:0000313" key="4">
    <source>
        <dbReference type="EMBL" id="CAD7222301.1"/>
    </source>
</evidence>
<dbReference type="InterPro" id="IPR028172">
    <property type="entry name" value="FT20"/>
</dbReference>
<reference evidence="4" key="1">
    <citation type="submission" date="2020-11" db="EMBL/GenBank/DDBJ databases">
        <authorList>
            <person name="Tran Van P."/>
        </authorList>
    </citation>
    <scope>NUCLEOTIDE SEQUENCE</scope>
</reference>
<dbReference type="Pfam" id="PF14931">
    <property type="entry name" value="IFT20"/>
    <property type="match status" value="1"/>
</dbReference>
<keyword evidence="3" id="KW-0966">Cell projection</keyword>
<gene>
    <name evidence="4" type="ORF">CTOB1V02_LOCUS313</name>
</gene>
<dbReference type="PANTHER" id="PTHR31978">
    <property type="entry name" value="INTRAFLAGELLAR TRANSPORT PROTEIN 20 HOMOLOG"/>
    <property type="match status" value="1"/>
</dbReference>
<dbReference type="AlphaFoldDB" id="A0A7R8ZI75"/>
<dbReference type="GO" id="GO:0005737">
    <property type="term" value="C:cytoplasm"/>
    <property type="evidence" value="ECO:0007669"/>
    <property type="project" value="TreeGrafter"/>
</dbReference>
<evidence type="ECO:0000256" key="1">
    <source>
        <dbReference type="ARBA" id="ARBA00004138"/>
    </source>
</evidence>